<dbReference type="InterPro" id="IPR002110">
    <property type="entry name" value="Ankyrin_rpt"/>
</dbReference>
<dbReference type="Gene3D" id="1.25.40.20">
    <property type="entry name" value="Ankyrin repeat-containing domain"/>
    <property type="match status" value="1"/>
</dbReference>
<dbReference type="EMBL" id="MPUH01000048">
    <property type="protein sequence ID" value="OMJ93115.1"/>
    <property type="molecule type" value="Genomic_DNA"/>
</dbReference>
<proteinExistence type="predicted"/>
<comment type="caution">
    <text evidence="1">The sequence shown here is derived from an EMBL/GenBank/DDBJ whole genome shotgun (WGS) entry which is preliminary data.</text>
</comment>
<evidence type="ECO:0008006" key="3">
    <source>
        <dbReference type="Google" id="ProtNLM"/>
    </source>
</evidence>
<keyword evidence="2" id="KW-1185">Reference proteome</keyword>
<dbReference type="Proteomes" id="UP000187209">
    <property type="component" value="Unassembled WGS sequence"/>
</dbReference>
<reference evidence="1 2" key="1">
    <citation type="submission" date="2016-11" db="EMBL/GenBank/DDBJ databases">
        <title>The macronuclear genome of Stentor coeruleus: a giant cell with tiny introns.</title>
        <authorList>
            <person name="Slabodnick M."/>
            <person name="Ruby J.G."/>
            <person name="Reiff S.B."/>
            <person name="Swart E.C."/>
            <person name="Gosai S."/>
            <person name="Prabakaran S."/>
            <person name="Witkowska E."/>
            <person name="Larue G.E."/>
            <person name="Fisher S."/>
            <person name="Freeman R.M."/>
            <person name="Gunawardena J."/>
            <person name="Chu W."/>
            <person name="Stover N.A."/>
            <person name="Gregory B.D."/>
            <person name="Nowacki M."/>
            <person name="Derisi J."/>
            <person name="Roy S.W."/>
            <person name="Marshall W.F."/>
            <person name="Sood P."/>
        </authorList>
    </citation>
    <scope>NUCLEOTIDE SEQUENCE [LARGE SCALE GENOMIC DNA]</scope>
    <source>
        <strain evidence="1">WM001</strain>
    </source>
</reference>
<dbReference type="SUPFAM" id="SSF48403">
    <property type="entry name" value="Ankyrin repeat"/>
    <property type="match status" value="1"/>
</dbReference>
<evidence type="ECO:0000313" key="1">
    <source>
        <dbReference type="EMBL" id="OMJ93115.1"/>
    </source>
</evidence>
<dbReference type="SMART" id="SM00248">
    <property type="entry name" value="ANK"/>
    <property type="match status" value="3"/>
</dbReference>
<protein>
    <recommendedName>
        <fullName evidence="3">Ankyrin repeat protein</fullName>
    </recommendedName>
</protein>
<gene>
    <name evidence="1" type="ORF">SteCoe_3929</name>
</gene>
<dbReference type="AlphaFoldDB" id="A0A1R2CVV9"/>
<accession>A0A1R2CVV9</accession>
<sequence length="373" mass="42277">MGCCNSASGAEGGEFLNSKLKDSVENGPLKKFTYYLALKSSELKGNFNIDLLTFKNSENDSVNLLGLCFIFGRLDIVKYLIEIYSASFLSMEAHFHKHATSALHIICEHNYIEMMEYYVPIYLNLKPSLTSTPHRNLRETINLGDEPDDKISDLSDLSSQSEEYITPIQSACIHGHISIIKFALNYASSLSKVPPEIDIHYIEKSTGYNCALYACKSANYSMIKFLHLICKADFKILNNNKENAIQVMAAEARHKNLVEFYQCLVYLVEKVQIDIKYNYEETIVLLEYVKAVDYFLSKLEILGIKGDKKKVEEEILVKAPYKKEESKFDTDNQFVLSDIFNDLKNNDTSTIKGSEGNGSFSDDGTIIIKEINI</sequence>
<name>A0A1R2CVV9_9CILI</name>
<evidence type="ECO:0000313" key="2">
    <source>
        <dbReference type="Proteomes" id="UP000187209"/>
    </source>
</evidence>
<organism evidence="1 2">
    <name type="scientific">Stentor coeruleus</name>
    <dbReference type="NCBI Taxonomy" id="5963"/>
    <lineage>
        <taxon>Eukaryota</taxon>
        <taxon>Sar</taxon>
        <taxon>Alveolata</taxon>
        <taxon>Ciliophora</taxon>
        <taxon>Postciliodesmatophora</taxon>
        <taxon>Heterotrichea</taxon>
        <taxon>Heterotrichida</taxon>
        <taxon>Stentoridae</taxon>
        <taxon>Stentor</taxon>
    </lineage>
</organism>
<dbReference type="InterPro" id="IPR036770">
    <property type="entry name" value="Ankyrin_rpt-contain_sf"/>
</dbReference>